<dbReference type="EMBL" id="SMFK01000024">
    <property type="protein sequence ID" value="TDD93680.1"/>
    <property type="molecule type" value="Genomic_DNA"/>
</dbReference>
<sequence>MKRIVFSTFLLALLLIGGKKTLANGQKITIGSVTNWDSFIKDQENFNKLNPTFLLIKYTDFDLEEEFSSNTNYKDSRSNKLLPVKFPLIKKWYLSFDDSIDYTNDYNLPYNCELNFGPSTPIYLFHSVLRI</sequence>
<accession>A0A4R5C6J0</accession>
<keyword evidence="2" id="KW-1185">Reference proteome</keyword>
<name>A0A4R5C6J0_9FLAO</name>
<organism evidence="1 2">
    <name type="scientific">Flavobacterium cellulosilyticum</name>
    <dbReference type="NCBI Taxonomy" id="2541731"/>
    <lineage>
        <taxon>Bacteria</taxon>
        <taxon>Pseudomonadati</taxon>
        <taxon>Bacteroidota</taxon>
        <taxon>Flavobacteriia</taxon>
        <taxon>Flavobacteriales</taxon>
        <taxon>Flavobacteriaceae</taxon>
        <taxon>Flavobacterium</taxon>
    </lineage>
</organism>
<evidence type="ECO:0000313" key="1">
    <source>
        <dbReference type="EMBL" id="TDD93680.1"/>
    </source>
</evidence>
<comment type="caution">
    <text evidence="1">The sequence shown here is derived from an EMBL/GenBank/DDBJ whole genome shotgun (WGS) entry which is preliminary data.</text>
</comment>
<dbReference type="OrthoDB" id="1367991at2"/>
<dbReference type="AlphaFoldDB" id="A0A4R5C6J0"/>
<gene>
    <name evidence="1" type="ORF">E0F76_18765</name>
</gene>
<evidence type="ECO:0000313" key="2">
    <source>
        <dbReference type="Proteomes" id="UP000295479"/>
    </source>
</evidence>
<dbReference type="Proteomes" id="UP000295479">
    <property type="component" value="Unassembled WGS sequence"/>
</dbReference>
<dbReference type="RefSeq" id="WP_132009925.1">
    <property type="nucleotide sequence ID" value="NZ_SMFK01000024.1"/>
</dbReference>
<protein>
    <submittedName>
        <fullName evidence="1">Uncharacterized protein</fullName>
    </submittedName>
</protein>
<reference evidence="1 2" key="1">
    <citation type="submission" date="2019-03" db="EMBL/GenBank/DDBJ databases">
        <title>Flavobacterium AR-3-4 sp. nov. isolated from arctic soil.</title>
        <authorList>
            <person name="Chaudhary D.K."/>
        </authorList>
    </citation>
    <scope>NUCLEOTIDE SEQUENCE [LARGE SCALE GENOMIC DNA]</scope>
    <source>
        <strain evidence="1 2">AR-3-4</strain>
    </source>
</reference>
<proteinExistence type="predicted"/>